<sequence length="198" mass="21548">MRYDLRWEILGATISGTLILTACSQPGTDAPNTAQPPAYSCQAQAATGEAYTHAQTPAEPFTVSIPKLPDWKPAATARTDNKLSVVKTIGISRSLTMLMSLDPTSTSQQATEQLKDLTKIVGPVKITRDEAVEICGVRAARLIGTAGARQYDYLNLAYQVGGKYYPLQLRNQMSTSDVPLFSADVELMFQGFQISRSR</sequence>
<proteinExistence type="predicted"/>
<organism evidence="1 2">
    <name type="scientific">Mycobacteroides abscessus subsp. bolletii CRM-0020</name>
    <dbReference type="NCBI Taxonomy" id="1306401"/>
    <lineage>
        <taxon>Bacteria</taxon>
        <taxon>Bacillati</taxon>
        <taxon>Actinomycetota</taxon>
        <taxon>Actinomycetes</taxon>
        <taxon>Mycobacteriales</taxon>
        <taxon>Mycobacteriaceae</taxon>
        <taxon>Mycobacteroides</taxon>
        <taxon>Mycobacteroides abscessus</taxon>
    </lineage>
</organism>
<name>A0A829HPV2_9MYCO</name>
<comment type="caution">
    <text evidence="1">The sequence shown here is derived from an EMBL/GenBank/DDBJ whole genome shotgun (WGS) entry which is preliminary data.</text>
</comment>
<protein>
    <recommendedName>
        <fullName evidence="3">Lipoprotein LpqN</fullName>
    </recommendedName>
</protein>
<dbReference type="EMBL" id="ATFQ01000031">
    <property type="protein sequence ID" value="EPQ21551.1"/>
    <property type="molecule type" value="Genomic_DNA"/>
</dbReference>
<accession>A0A829HPV2</accession>
<reference evidence="1 2" key="1">
    <citation type="journal article" date="2013" name="Genome Announc.">
        <title>Genome Sequence of an Epidemic Isolate of Mycobacterium abscessus subsp. bolletii from Rio de Janeiro, Brazil.</title>
        <authorList>
            <person name="Davidson R.M."/>
            <person name="Reynolds P.R."/>
            <person name="Farias-Hesson E."/>
            <person name="Duarte R.S."/>
            <person name="Jackson M."/>
            <person name="Strong M."/>
        </authorList>
    </citation>
    <scope>NUCLEOTIDE SEQUENCE [LARGE SCALE GENOMIC DNA]</scope>
    <source>
        <strain evidence="1 2">CRM-0020</strain>
    </source>
</reference>
<evidence type="ECO:0008006" key="3">
    <source>
        <dbReference type="Google" id="ProtNLM"/>
    </source>
</evidence>
<gene>
    <name evidence="1" type="ORF">J108_21195</name>
</gene>
<dbReference type="AlphaFoldDB" id="A0A829HPV2"/>
<evidence type="ECO:0000313" key="2">
    <source>
        <dbReference type="Proteomes" id="UP000014969"/>
    </source>
</evidence>
<dbReference type="Proteomes" id="UP000014969">
    <property type="component" value="Unassembled WGS sequence"/>
</dbReference>
<dbReference type="PROSITE" id="PS51257">
    <property type="entry name" value="PROKAR_LIPOPROTEIN"/>
    <property type="match status" value="1"/>
</dbReference>
<evidence type="ECO:0000313" key="1">
    <source>
        <dbReference type="EMBL" id="EPQ21551.1"/>
    </source>
</evidence>